<evidence type="ECO:0000313" key="2">
    <source>
        <dbReference type="Proteomes" id="UP000324222"/>
    </source>
</evidence>
<dbReference type="EMBL" id="VSRR010006007">
    <property type="protein sequence ID" value="MPC43822.1"/>
    <property type="molecule type" value="Genomic_DNA"/>
</dbReference>
<keyword evidence="2" id="KW-1185">Reference proteome</keyword>
<comment type="caution">
    <text evidence="1">The sequence shown here is derived from an EMBL/GenBank/DDBJ whole genome shotgun (WGS) entry which is preliminary data.</text>
</comment>
<gene>
    <name evidence="1" type="ORF">E2C01_037476</name>
</gene>
<name>A0A5B7FBI5_PORTR</name>
<dbReference type="AlphaFoldDB" id="A0A5B7FBI5"/>
<proteinExistence type="predicted"/>
<sequence>MDIVAADDCRYKFHNRYCDSRRYHPASPPHNEPHSSARRVPVALSDTPYSRYLIEFLIDESPCV</sequence>
<organism evidence="1 2">
    <name type="scientific">Portunus trituberculatus</name>
    <name type="common">Swimming crab</name>
    <name type="synonym">Neptunus trituberculatus</name>
    <dbReference type="NCBI Taxonomy" id="210409"/>
    <lineage>
        <taxon>Eukaryota</taxon>
        <taxon>Metazoa</taxon>
        <taxon>Ecdysozoa</taxon>
        <taxon>Arthropoda</taxon>
        <taxon>Crustacea</taxon>
        <taxon>Multicrustacea</taxon>
        <taxon>Malacostraca</taxon>
        <taxon>Eumalacostraca</taxon>
        <taxon>Eucarida</taxon>
        <taxon>Decapoda</taxon>
        <taxon>Pleocyemata</taxon>
        <taxon>Brachyura</taxon>
        <taxon>Eubrachyura</taxon>
        <taxon>Portunoidea</taxon>
        <taxon>Portunidae</taxon>
        <taxon>Portuninae</taxon>
        <taxon>Portunus</taxon>
    </lineage>
</organism>
<dbReference type="Proteomes" id="UP000324222">
    <property type="component" value="Unassembled WGS sequence"/>
</dbReference>
<evidence type="ECO:0000313" key="1">
    <source>
        <dbReference type="EMBL" id="MPC43822.1"/>
    </source>
</evidence>
<protein>
    <submittedName>
        <fullName evidence="1">Uncharacterized protein</fullName>
    </submittedName>
</protein>
<accession>A0A5B7FBI5</accession>
<reference evidence="1 2" key="1">
    <citation type="submission" date="2019-05" db="EMBL/GenBank/DDBJ databases">
        <title>Another draft genome of Portunus trituberculatus and its Hox gene families provides insights of decapod evolution.</title>
        <authorList>
            <person name="Jeong J.-H."/>
            <person name="Song I."/>
            <person name="Kim S."/>
            <person name="Choi T."/>
            <person name="Kim D."/>
            <person name="Ryu S."/>
            <person name="Kim W."/>
        </authorList>
    </citation>
    <scope>NUCLEOTIDE SEQUENCE [LARGE SCALE GENOMIC DNA]</scope>
    <source>
        <tissue evidence="1">Muscle</tissue>
    </source>
</reference>